<evidence type="ECO:0000313" key="2">
    <source>
        <dbReference type="Proteomes" id="UP000185596"/>
    </source>
</evidence>
<dbReference type="Proteomes" id="UP000185596">
    <property type="component" value="Unassembled WGS sequence"/>
</dbReference>
<evidence type="ECO:0008006" key="3">
    <source>
        <dbReference type="Google" id="ProtNLM"/>
    </source>
</evidence>
<dbReference type="STRING" id="1912961.BU204_14875"/>
<keyword evidence="2" id="KW-1185">Reference proteome</keyword>
<organism evidence="1 2">
    <name type="scientific">Actinophytocola xanthii</name>
    <dbReference type="NCBI Taxonomy" id="1912961"/>
    <lineage>
        <taxon>Bacteria</taxon>
        <taxon>Bacillati</taxon>
        <taxon>Actinomycetota</taxon>
        <taxon>Actinomycetes</taxon>
        <taxon>Pseudonocardiales</taxon>
        <taxon>Pseudonocardiaceae</taxon>
    </lineage>
</organism>
<dbReference type="InterPro" id="IPR024520">
    <property type="entry name" value="DUF3558"/>
</dbReference>
<comment type="caution">
    <text evidence="1">The sequence shown here is derived from an EMBL/GenBank/DDBJ whole genome shotgun (WGS) entry which is preliminary data.</text>
</comment>
<gene>
    <name evidence="1" type="ORF">BU204_14875</name>
</gene>
<dbReference type="AlphaFoldDB" id="A0A1Q8CQW1"/>
<evidence type="ECO:0000313" key="1">
    <source>
        <dbReference type="EMBL" id="OLF16750.1"/>
    </source>
</evidence>
<reference evidence="1 2" key="1">
    <citation type="submission" date="2016-12" db="EMBL/GenBank/DDBJ databases">
        <title>The draft genome sequence of Actinophytocola sp. 11-183.</title>
        <authorList>
            <person name="Wang W."/>
            <person name="Yuan L."/>
        </authorList>
    </citation>
    <scope>NUCLEOTIDE SEQUENCE [LARGE SCALE GENOMIC DNA]</scope>
    <source>
        <strain evidence="1 2">11-183</strain>
    </source>
</reference>
<accession>A0A1Q8CQW1</accession>
<name>A0A1Q8CQW1_9PSEU</name>
<dbReference type="EMBL" id="MSIE01000025">
    <property type="protein sequence ID" value="OLF16750.1"/>
    <property type="molecule type" value="Genomic_DNA"/>
</dbReference>
<sequence>MLAALALLAAAGCTPSEPGFFDRPMAPPAPTIDRLDAIPVADLSTSARPPLNESTPCDSVPASVVAPAGFTEAPVANQPPGCVWLSPRNLVLTVSSISQRTMAEQVATHLDMSPAALAHLTWLRVDRSYAIQRILTTDEASTCFLIVDVSAPRPVEIQIYRLNPETGDAVPTPARKAAEAFCPVAQEVALNLLRHLDRP</sequence>
<proteinExistence type="predicted"/>
<protein>
    <recommendedName>
        <fullName evidence="3">DUF3558 domain-containing protein</fullName>
    </recommendedName>
</protein>
<dbReference type="Pfam" id="PF12079">
    <property type="entry name" value="DUF3558"/>
    <property type="match status" value="1"/>
</dbReference>